<dbReference type="EMBL" id="CP107006">
    <property type="protein sequence ID" value="UYQ93660.1"/>
    <property type="molecule type" value="Genomic_DNA"/>
</dbReference>
<feature type="domain" description="DUF5689" evidence="1">
    <location>
        <begin position="42"/>
        <end position="245"/>
    </location>
</feature>
<evidence type="ECO:0000313" key="2">
    <source>
        <dbReference type="EMBL" id="UYQ93660.1"/>
    </source>
</evidence>
<dbReference type="InterPro" id="IPR043744">
    <property type="entry name" value="DUF5689"/>
</dbReference>
<sequence>MKQRIMKNLLKYIIILVLAAGWFACNKEGNYPGSSIYPYLPIFDLRNVYQGKDVTLSKETMLGCDKITGVVISDHSGKNLPEGLLIMQDYRRLNLLRGIAIELGAAAADYVPGDSIVVELDGAVLTRKNGILQITGVTTTDITKVAANGSIPRVRVNSNLIINKPEDYESVMSVIVKGTFVPLPAPGDQFTGTHILNDGFGNLPLVTAAGATFASELLPAMSNYSVIVLRNEAGEPQLHMRTKADYEVFSASLELQSLIITGFLNDPTMDPASDGNYEYVQFKATKDINFATTPYSIVVSNNAGASTPIGVPAQGWATGGQRTYKFNIATGSVTKGEFFYVGGRFKTINGVNSTDISAAKWVTNYDYVAKAGEGFGSAKTNLMANSGNAFGIAVFEGTTVTAASTPVDVIFMGGGGSLYAAPASGYRISNNDWYDILNPLQPSVQQPFFRMGTNNLFLAYNAGDAGAFVMLGGEYSIPLRKWTQVRSQRNIFLTKTSVLTEIQSDSLSTKIVE</sequence>
<accession>A0ABY6J203</accession>
<protein>
    <submittedName>
        <fullName evidence="2">DUF5689 domain-containing protein</fullName>
    </submittedName>
</protein>
<proteinExistence type="predicted"/>
<dbReference type="PROSITE" id="PS51257">
    <property type="entry name" value="PROKAR_LIPOPROTEIN"/>
    <property type="match status" value="1"/>
</dbReference>
<reference evidence="2" key="1">
    <citation type="submission" date="2022-10" db="EMBL/GenBank/DDBJ databases">
        <title>Chitinophaga sp. nov., isolated from soil.</title>
        <authorList>
            <person name="Jeon C.O."/>
        </authorList>
    </citation>
    <scope>NUCLEOTIDE SEQUENCE</scope>
    <source>
        <strain evidence="2">R8</strain>
    </source>
</reference>
<evidence type="ECO:0000313" key="3">
    <source>
        <dbReference type="Proteomes" id="UP001162741"/>
    </source>
</evidence>
<organism evidence="2 3">
    <name type="scientific">Chitinophaga horti</name>
    <dbReference type="NCBI Taxonomy" id="2920382"/>
    <lineage>
        <taxon>Bacteria</taxon>
        <taxon>Pseudomonadati</taxon>
        <taxon>Bacteroidota</taxon>
        <taxon>Chitinophagia</taxon>
        <taxon>Chitinophagales</taxon>
        <taxon>Chitinophagaceae</taxon>
        <taxon>Chitinophaga</taxon>
    </lineage>
</organism>
<gene>
    <name evidence="2" type="ORF">MKQ68_00910</name>
</gene>
<dbReference type="Proteomes" id="UP001162741">
    <property type="component" value="Chromosome"/>
</dbReference>
<dbReference type="RefSeq" id="WP_244837319.1">
    <property type="nucleotide sequence ID" value="NZ_CP107006.1"/>
</dbReference>
<dbReference type="Pfam" id="PF18942">
    <property type="entry name" value="DUF5689"/>
    <property type="match status" value="1"/>
</dbReference>
<evidence type="ECO:0000259" key="1">
    <source>
        <dbReference type="Pfam" id="PF18942"/>
    </source>
</evidence>
<keyword evidence="3" id="KW-1185">Reference proteome</keyword>
<name>A0ABY6J203_9BACT</name>